<feature type="transmembrane region" description="Helical" evidence="2">
    <location>
        <begin position="62"/>
        <end position="80"/>
    </location>
</feature>
<feature type="transmembrane region" description="Helical" evidence="2">
    <location>
        <begin position="202"/>
        <end position="221"/>
    </location>
</feature>
<keyword evidence="2" id="KW-0812">Transmembrane</keyword>
<feature type="transmembrane region" description="Helical" evidence="2">
    <location>
        <begin position="383"/>
        <end position="401"/>
    </location>
</feature>
<dbReference type="RefSeq" id="WP_145203816.1">
    <property type="nucleotide sequence ID" value="NZ_CP036267.1"/>
</dbReference>
<reference evidence="3 4" key="1">
    <citation type="submission" date="2019-02" db="EMBL/GenBank/DDBJ databases">
        <title>Deep-cultivation of Planctomycetes and their phenomic and genomic characterization uncovers novel biology.</title>
        <authorList>
            <person name="Wiegand S."/>
            <person name="Jogler M."/>
            <person name="Boedeker C."/>
            <person name="Pinto D."/>
            <person name="Vollmers J."/>
            <person name="Rivas-Marin E."/>
            <person name="Kohn T."/>
            <person name="Peeters S.H."/>
            <person name="Heuer A."/>
            <person name="Rast P."/>
            <person name="Oberbeckmann S."/>
            <person name="Bunk B."/>
            <person name="Jeske O."/>
            <person name="Meyerdierks A."/>
            <person name="Storesund J.E."/>
            <person name="Kallscheuer N."/>
            <person name="Luecker S."/>
            <person name="Lage O.M."/>
            <person name="Pohl T."/>
            <person name="Merkel B.J."/>
            <person name="Hornburger P."/>
            <person name="Mueller R.-W."/>
            <person name="Bruemmer F."/>
            <person name="Labrenz M."/>
            <person name="Spormann A.M."/>
            <person name="Op den Camp H."/>
            <person name="Overmann J."/>
            <person name="Amann R."/>
            <person name="Jetten M.S.M."/>
            <person name="Mascher T."/>
            <person name="Medema M.H."/>
            <person name="Devos D.P."/>
            <person name="Kaster A.-K."/>
            <person name="Ovreas L."/>
            <person name="Rohde M."/>
            <person name="Galperin M.Y."/>
            <person name="Jogler C."/>
        </authorList>
    </citation>
    <scope>NUCLEOTIDE SEQUENCE [LARGE SCALE GENOMIC DNA]</scope>
    <source>
        <strain evidence="3 4">Mal48</strain>
    </source>
</reference>
<feature type="transmembrane region" description="Helical" evidence="2">
    <location>
        <begin position="100"/>
        <end position="119"/>
    </location>
</feature>
<dbReference type="OrthoDB" id="256769at2"/>
<evidence type="ECO:0000256" key="1">
    <source>
        <dbReference type="SAM" id="MobiDB-lite"/>
    </source>
</evidence>
<sequence>MDFLLPSYSMNQATWFYLSFLLIVAIYFRFMRIFSLRNLDLALLLSASPGLLFVAAQEDSTLGHAWLFVIACVFLLRMFFDPILSRRPYLGQNLNTHGMAFLFFAVCAFLFTQVITSSLPQETEETIAQADYIMNLTATDPGKISQEEFSTGGPAAPIFVVILKLIFNDLAPSILAILAHAAVISGLWFVGRNLFGDKSIGLAMATLYLLLPCTAYNVAEFNHVLPAALVTWAFVAFRKPVVSGVLLGLASGTLLFPVFLLPIWAAFYGRKRAGRFVMALVAVAIVLLASLAFTSKDSDSFFEKTIGTINVPLTALSNQEFSPGFWKDADYVSPYRWPVMASYFIMLIFMTIWPRRRNVEVLLAQSAAAIIGTQLWYTQKGGVYLLWYVPLLLMVIFRPRLTHLKFIEELEESTVAKSPSNGDSKKSSASSTSGKNLQLFR</sequence>
<gene>
    <name evidence="3" type="ORF">Mal48_42610</name>
</gene>
<feature type="region of interest" description="Disordered" evidence="1">
    <location>
        <begin position="415"/>
        <end position="441"/>
    </location>
</feature>
<accession>A0A517QTT2</accession>
<dbReference type="AlphaFoldDB" id="A0A517QTT2"/>
<dbReference type="EMBL" id="CP036267">
    <property type="protein sequence ID" value="QDT34988.1"/>
    <property type="molecule type" value="Genomic_DNA"/>
</dbReference>
<feature type="compositionally biased region" description="Low complexity" evidence="1">
    <location>
        <begin position="417"/>
        <end position="435"/>
    </location>
</feature>
<feature type="transmembrane region" description="Helical" evidence="2">
    <location>
        <begin position="335"/>
        <end position="353"/>
    </location>
</feature>
<dbReference type="KEGG" id="tpol:Mal48_42610"/>
<keyword evidence="4" id="KW-1185">Reference proteome</keyword>
<dbReference type="Proteomes" id="UP000315724">
    <property type="component" value="Chromosome"/>
</dbReference>
<evidence type="ECO:0000313" key="3">
    <source>
        <dbReference type="EMBL" id="QDT34988.1"/>
    </source>
</evidence>
<evidence type="ECO:0000313" key="4">
    <source>
        <dbReference type="Proteomes" id="UP000315724"/>
    </source>
</evidence>
<proteinExistence type="predicted"/>
<feature type="transmembrane region" description="Helical" evidence="2">
    <location>
        <begin position="276"/>
        <end position="294"/>
    </location>
</feature>
<keyword evidence="2" id="KW-0472">Membrane</keyword>
<evidence type="ECO:0008006" key="5">
    <source>
        <dbReference type="Google" id="ProtNLM"/>
    </source>
</evidence>
<evidence type="ECO:0000256" key="2">
    <source>
        <dbReference type="SAM" id="Phobius"/>
    </source>
</evidence>
<protein>
    <recommendedName>
        <fullName evidence="5">Glycosyltransferase RgtA/B/C/D-like domain-containing protein</fullName>
    </recommendedName>
</protein>
<name>A0A517QTT2_9PLAN</name>
<keyword evidence="2" id="KW-1133">Transmembrane helix</keyword>
<feature type="transmembrane region" description="Helical" evidence="2">
    <location>
        <begin position="170"/>
        <end position="190"/>
    </location>
</feature>
<feature type="transmembrane region" description="Helical" evidence="2">
    <location>
        <begin position="12"/>
        <end position="31"/>
    </location>
</feature>
<organism evidence="3 4">
    <name type="scientific">Thalassoglobus polymorphus</name>
    <dbReference type="NCBI Taxonomy" id="2527994"/>
    <lineage>
        <taxon>Bacteria</taxon>
        <taxon>Pseudomonadati</taxon>
        <taxon>Planctomycetota</taxon>
        <taxon>Planctomycetia</taxon>
        <taxon>Planctomycetales</taxon>
        <taxon>Planctomycetaceae</taxon>
        <taxon>Thalassoglobus</taxon>
    </lineage>
</organism>
<feature type="transmembrane region" description="Helical" evidence="2">
    <location>
        <begin position="241"/>
        <end position="264"/>
    </location>
</feature>